<dbReference type="CDD" id="cd22343">
    <property type="entry name" value="PDDEXK_lambda_exonuclease-like"/>
    <property type="match status" value="1"/>
</dbReference>
<name>A0AAN7Q8H9_9COLE</name>
<dbReference type="InterPro" id="IPR011604">
    <property type="entry name" value="PDDEXK-like_dom_sf"/>
</dbReference>
<dbReference type="InterPro" id="IPR011335">
    <property type="entry name" value="Restrct_endonuc-II-like"/>
</dbReference>
<comment type="caution">
    <text evidence="2">The sequence shown here is derived from an EMBL/GenBank/DDBJ whole genome shotgun (WGS) entry which is preliminary data.</text>
</comment>
<feature type="domain" description="YqaJ viral recombinase" evidence="1">
    <location>
        <begin position="90"/>
        <end position="235"/>
    </location>
</feature>
<dbReference type="Gene3D" id="3.90.320.10">
    <property type="match status" value="1"/>
</dbReference>
<evidence type="ECO:0000259" key="1">
    <source>
        <dbReference type="Pfam" id="PF09588"/>
    </source>
</evidence>
<dbReference type="EMBL" id="JARPUR010000002">
    <property type="protein sequence ID" value="KAK4882695.1"/>
    <property type="molecule type" value="Genomic_DNA"/>
</dbReference>
<gene>
    <name evidence="2" type="ORF">RN001_006014</name>
</gene>
<sequence length="298" mass="34486">MELEQVELIKYLGVIDQNLNFRSHVNYKYTKRRRFSTTDQDYGPKASNLIADMEADVFLKKRQEFLQQLQHVDKKDTFNNTILQSNCDTWKRERQKRITASNFGKICKLRKTTSTAKTVSSLLYSSFMGSQATTFGLEKESIAIALFEKKTGKTVNKSGLVIDDNLPYLACSPDGLIDNHAIIEIKSSLKSGNLSPVDAVLQKKIDYCFLDNGNVVLKRNYNYFFQIQGLLHITKTDVCYFVIYTNGGLHVEEIVRDDTFWIRKMEKRLVDFYLNSLLPELVDPRRSQQQDIRNVYLT</sequence>
<dbReference type="AlphaFoldDB" id="A0AAN7Q8H9"/>
<protein>
    <recommendedName>
        <fullName evidence="1">YqaJ viral recombinase domain-containing protein</fullName>
    </recommendedName>
</protein>
<dbReference type="InterPro" id="IPR051703">
    <property type="entry name" value="NF-kappa-B_Signaling_Reg"/>
</dbReference>
<dbReference type="InterPro" id="IPR019080">
    <property type="entry name" value="YqaJ_viral_recombinase"/>
</dbReference>
<reference evidence="3" key="1">
    <citation type="submission" date="2023-01" db="EMBL/GenBank/DDBJ databases">
        <title>Key to firefly adult light organ development and bioluminescence: homeobox transcription factors regulate luciferase expression and transportation to peroxisome.</title>
        <authorList>
            <person name="Fu X."/>
        </authorList>
    </citation>
    <scope>NUCLEOTIDE SEQUENCE [LARGE SCALE GENOMIC DNA]</scope>
</reference>
<accession>A0AAN7Q8H9</accession>
<evidence type="ECO:0000313" key="2">
    <source>
        <dbReference type="EMBL" id="KAK4882695.1"/>
    </source>
</evidence>
<dbReference type="GO" id="GO:0006281">
    <property type="term" value="P:DNA repair"/>
    <property type="evidence" value="ECO:0007669"/>
    <property type="project" value="UniProtKB-ARBA"/>
</dbReference>
<dbReference type="SUPFAM" id="SSF52980">
    <property type="entry name" value="Restriction endonuclease-like"/>
    <property type="match status" value="1"/>
</dbReference>
<dbReference type="PANTHER" id="PTHR46609:SF8">
    <property type="entry name" value="YQAJ VIRAL RECOMBINASE DOMAIN-CONTAINING PROTEIN"/>
    <property type="match status" value="1"/>
</dbReference>
<dbReference type="Proteomes" id="UP001353858">
    <property type="component" value="Unassembled WGS sequence"/>
</dbReference>
<proteinExistence type="predicted"/>
<dbReference type="Pfam" id="PF09588">
    <property type="entry name" value="YqaJ"/>
    <property type="match status" value="1"/>
</dbReference>
<dbReference type="PANTHER" id="PTHR46609">
    <property type="entry name" value="EXONUCLEASE, PHAGE-TYPE/RECB, C-TERMINAL DOMAIN-CONTAINING PROTEIN"/>
    <property type="match status" value="1"/>
</dbReference>
<organism evidence="2 3">
    <name type="scientific">Aquatica leii</name>
    <dbReference type="NCBI Taxonomy" id="1421715"/>
    <lineage>
        <taxon>Eukaryota</taxon>
        <taxon>Metazoa</taxon>
        <taxon>Ecdysozoa</taxon>
        <taxon>Arthropoda</taxon>
        <taxon>Hexapoda</taxon>
        <taxon>Insecta</taxon>
        <taxon>Pterygota</taxon>
        <taxon>Neoptera</taxon>
        <taxon>Endopterygota</taxon>
        <taxon>Coleoptera</taxon>
        <taxon>Polyphaga</taxon>
        <taxon>Elateriformia</taxon>
        <taxon>Elateroidea</taxon>
        <taxon>Lampyridae</taxon>
        <taxon>Luciolinae</taxon>
        <taxon>Aquatica</taxon>
    </lineage>
</organism>
<keyword evidence="3" id="KW-1185">Reference proteome</keyword>
<evidence type="ECO:0000313" key="3">
    <source>
        <dbReference type="Proteomes" id="UP001353858"/>
    </source>
</evidence>